<dbReference type="Pfam" id="PF00858">
    <property type="entry name" value="ASC"/>
    <property type="match status" value="1"/>
</dbReference>
<keyword evidence="6 15" id="KW-1133">Transmembrane helix</keyword>
<proteinExistence type="inferred from homology"/>
<keyword evidence="12 13" id="KW-0407">Ion channel</keyword>
<name>A0A0M3IFF6_ASCLU</name>
<dbReference type="PANTHER" id="PTHR11690:SF276">
    <property type="entry name" value="DEGENERIN DEG-1"/>
    <property type="match status" value="1"/>
</dbReference>
<evidence type="ECO:0000256" key="13">
    <source>
        <dbReference type="RuleBase" id="RU000679"/>
    </source>
</evidence>
<evidence type="ECO:0000256" key="2">
    <source>
        <dbReference type="ARBA" id="ARBA00007193"/>
    </source>
</evidence>
<dbReference type="GO" id="GO:0015280">
    <property type="term" value="F:ligand-gated sodium channel activity"/>
    <property type="evidence" value="ECO:0007669"/>
    <property type="project" value="TreeGrafter"/>
</dbReference>
<keyword evidence="9 15" id="KW-0472">Membrane</keyword>
<comment type="similarity">
    <text evidence="2 13">Belongs to the amiloride-sensitive sodium channel (TC 1.A.6) family.</text>
</comment>
<feature type="compositionally biased region" description="Polar residues" evidence="14">
    <location>
        <begin position="185"/>
        <end position="197"/>
    </location>
</feature>
<keyword evidence="5 13" id="KW-0812">Transmembrane</keyword>
<feature type="region of interest" description="Disordered" evidence="14">
    <location>
        <begin position="175"/>
        <end position="197"/>
    </location>
</feature>
<evidence type="ECO:0000256" key="5">
    <source>
        <dbReference type="ARBA" id="ARBA00022692"/>
    </source>
</evidence>
<dbReference type="AlphaFoldDB" id="A0A0M3IFF6"/>
<keyword evidence="3 13" id="KW-0813">Transport</keyword>
<sequence length="239" mass="27291">MDASSMPTKYMNAETKKENADHVVVDKIRSFSENTTAHGVRRIFIARNAYTARLWLLGLLFCFTILIIQAHHLVKKFGRYEKITSIELKFDNVKYPAVTFCNLNPYKKSLVRLVPSVRDTLDVYENAKWSSRTSRDGTKRPGWRTKSSLLAELRVLELFKDEILQANSERLNEQNNNFDDIRESVGSNASKQNSDTLANKRKREHLVADAVILCGELLRSSLMQIIEACTVHPTIKDGS</sequence>
<reference evidence="17" key="1">
    <citation type="submission" date="2017-02" db="UniProtKB">
        <authorList>
            <consortium name="WormBaseParasite"/>
        </authorList>
    </citation>
    <scope>IDENTIFICATION</scope>
</reference>
<protein>
    <submittedName>
        <fullName evidence="17">Acid-sensing ion channel 1-like</fullName>
    </submittedName>
</protein>
<dbReference type="PANTHER" id="PTHR11690">
    <property type="entry name" value="AMILORIDE-SENSITIVE SODIUM CHANNEL-RELATED"/>
    <property type="match status" value="1"/>
</dbReference>
<evidence type="ECO:0000256" key="3">
    <source>
        <dbReference type="ARBA" id="ARBA00022448"/>
    </source>
</evidence>
<dbReference type="GO" id="GO:0005886">
    <property type="term" value="C:plasma membrane"/>
    <property type="evidence" value="ECO:0007669"/>
    <property type="project" value="TreeGrafter"/>
</dbReference>
<evidence type="ECO:0000256" key="12">
    <source>
        <dbReference type="ARBA" id="ARBA00023303"/>
    </source>
</evidence>
<keyword evidence="8 13" id="KW-0406">Ion transport</keyword>
<evidence type="ECO:0000256" key="4">
    <source>
        <dbReference type="ARBA" id="ARBA00022461"/>
    </source>
</evidence>
<evidence type="ECO:0000256" key="14">
    <source>
        <dbReference type="SAM" id="MobiDB-lite"/>
    </source>
</evidence>
<keyword evidence="7" id="KW-0915">Sodium</keyword>
<evidence type="ECO:0000256" key="6">
    <source>
        <dbReference type="ARBA" id="ARBA00022989"/>
    </source>
</evidence>
<evidence type="ECO:0000256" key="11">
    <source>
        <dbReference type="ARBA" id="ARBA00023201"/>
    </source>
</evidence>
<evidence type="ECO:0000313" key="16">
    <source>
        <dbReference type="Proteomes" id="UP000036681"/>
    </source>
</evidence>
<evidence type="ECO:0000256" key="8">
    <source>
        <dbReference type="ARBA" id="ARBA00023065"/>
    </source>
</evidence>
<keyword evidence="16" id="KW-1185">Reference proteome</keyword>
<evidence type="ECO:0000256" key="15">
    <source>
        <dbReference type="SAM" id="Phobius"/>
    </source>
</evidence>
<organism evidence="16 17">
    <name type="scientific">Ascaris lumbricoides</name>
    <name type="common">Giant roundworm</name>
    <dbReference type="NCBI Taxonomy" id="6252"/>
    <lineage>
        <taxon>Eukaryota</taxon>
        <taxon>Metazoa</taxon>
        <taxon>Ecdysozoa</taxon>
        <taxon>Nematoda</taxon>
        <taxon>Chromadorea</taxon>
        <taxon>Rhabditida</taxon>
        <taxon>Spirurina</taxon>
        <taxon>Ascaridomorpha</taxon>
        <taxon>Ascaridoidea</taxon>
        <taxon>Ascarididae</taxon>
        <taxon>Ascaris</taxon>
    </lineage>
</organism>
<evidence type="ECO:0000313" key="17">
    <source>
        <dbReference type="WBParaSite" id="ALUE_0001694201-mRNA-1"/>
    </source>
</evidence>
<keyword evidence="10" id="KW-0325">Glycoprotein</keyword>
<comment type="subcellular location">
    <subcellularLocation>
        <location evidence="1">Membrane</location>
        <topology evidence="1">Multi-pass membrane protein</topology>
    </subcellularLocation>
</comment>
<keyword evidence="11 13" id="KW-0739">Sodium transport</keyword>
<evidence type="ECO:0000256" key="10">
    <source>
        <dbReference type="ARBA" id="ARBA00023180"/>
    </source>
</evidence>
<evidence type="ECO:0000256" key="1">
    <source>
        <dbReference type="ARBA" id="ARBA00004141"/>
    </source>
</evidence>
<evidence type="ECO:0000256" key="7">
    <source>
        <dbReference type="ARBA" id="ARBA00023053"/>
    </source>
</evidence>
<dbReference type="WBParaSite" id="ALUE_0001694201-mRNA-1">
    <property type="protein sequence ID" value="ALUE_0001694201-mRNA-1"/>
    <property type="gene ID" value="ALUE_0001694201"/>
</dbReference>
<dbReference type="InterPro" id="IPR001873">
    <property type="entry name" value="ENaC"/>
</dbReference>
<keyword evidence="4 13" id="KW-0894">Sodium channel</keyword>
<accession>A0A0M3IFF6</accession>
<feature type="transmembrane region" description="Helical" evidence="15">
    <location>
        <begin position="54"/>
        <end position="74"/>
    </location>
</feature>
<dbReference type="Proteomes" id="UP000036681">
    <property type="component" value="Unplaced"/>
</dbReference>
<evidence type="ECO:0000256" key="9">
    <source>
        <dbReference type="ARBA" id="ARBA00023136"/>
    </source>
</evidence>